<reference evidence="1" key="1">
    <citation type="journal article" date="2015" name="Nature">
        <title>Complex archaea that bridge the gap between prokaryotes and eukaryotes.</title>
        <authorList>
            <person name="Spang A."/>
            <person name="Saw J.H."/>
            <person name="Jorgensen S.L."/>
            <person name="Zaremba-Niedzwiedzka K."/>
            <person name="Martijn J."/>
            <person name="Lind A.E."/>
            <person name="van Eijk R."/>
            <person name="Schleper C."/>
            <person name="Guy L."/>
            <person name="Ettema T.J."/>
        </authorList>
    </citation>
    <scope>NUCLEOTIDE SEQUENCE</scope>
</reference>
<evidence type="ECO:0000313" key="1">
    <source>
        <dbReference type="EMBL" id="KKM91855.1"/>
    </source>
</evidence>
<dbReference type="AlphaFoldDB" id="A0A0F9NSP5"/>
<dbReference type="EMBL" id="LAZR01006476">
    <property type="protein sequence ID" value="KKM91855.1"/>
    <property type="molecule type" value="Genomic_DNA"/>
</dbReference>
<protein>
    <submittedName>
        <fullName evidence="1">Uncharacterized protein</fullName>
    </submittedName>
</protein>
<sequence>MSYEIKVFDLHELVSQLRIFELRPRGVVRTWIKGDMVDYKYNVEKGVWEKQKEV</sequence>
<organism evidence="1">
    <name type="scientific">marine sediment metagenome</name>
    <dbReference type="NCBI Taxonomy" id="412755"/>
    <lineage>
        <taxon>unclassified sequences</taxon>
        <taxon>metagenomes</taxon>
        <taxon>ecological metagenomes</taxon>
    </lineage>
</organism>
<accession>A0A0F9NSP5</accession>
<proteinExistence type="predicted"/>
<gene>
    <name evidence="1" type="ORF">LCGC14_1224210</name>
</gene>
<comment type="caution">
    <text evidence="1">The sequence shown here is derived from an EMBL/GenBank/DDBJ whole genome shotgun (WGS) entry which is preliminary data.</text>
</comment>
<name>A0A0F9NSP5_9ZZZZ</name>